<comment type="caution">
    <text evidence="9">The sequence shown here is derived from an EMBL/GenBank/DDBJ whole genome shotgun (WGS) entry which is preliminary data.</text>
</comment>
<name>A0ABQ4E6L4_9ACTN</name>
<accession>A0ABQ4E6L4</accession>
<evidence type="ECO:0000256" key="1">
    <source>
        <dbReference type="ARBA" id="ARBA00007150"/>
    </source>
</evidence>
<evidence type="ECO:0000256" key="6">
    <source>
        <dbReference type="ARBA" id="ARBA00023136"/>
    </source>
</evidence>
<feature type="compositionally biased region" description="Low complexity" evidence="8">
    <location>
        <begin position="418"/>
        <end position="431"/>
    </location>
</feature>
<dbReference type="Proteomes" id="UP000646749">
    <property type="component" value="Unassembled WGS sequence"/>
</dbReference>
<dbReference type="PANTHER" id="PTHR30589">
    <property type="entry name" value="PROLIPOPROTEIN DIACYLGLYCERYL TRANSFERASE"/>
    <property type="match status" value="1"/>
</dbReference>
<comment type="caution">
    <text evidence="7">Lacks conserved residue(s) required for the propagation of feature annotation.</text>
</comment>
<comment type="function">
    <text evidence="7">Catalyzes the transfer of the diacylglyceryl group from phosphatidylglycerol to the sulfhydryl group of the N-terminal cysteine of a prolipoprotein, the first step in the formation of mature lipoproteins.</text>
</comment>
<dbReference type="PROSITE" id="PS51257">
    <property type="entry name" value="PROKAR_LIPOPROTEIN"/>
    <property type="match status" value="1"/>
</dbReference>
<evidence type="ECO:0000256" key="8">
    <source>
        <dbReference type="SAM" id="MobiDB-lite"/>
    </source>
</evidence>
<dbReference type="EMBL" id="BONW01000022">
    <property type="protein sequence ID" value="GIG89972.1"/>
    <property type="molecule type" value="Genomic_DNA"/>
</dbReference>
<evidence type="ECO:0000313" key="10">
    <source>
        <dbReference type="Proteomes" id="UP000646749"/>
    </source>
</evidence>
<organism evidence="9 10">
    <name type="scientific">Plantactinospora endophytica</name>
    <dbReference type="NCBI Taxonomy" id="673535"/>
    <lineage>
        <taxon>Bacteria</taxon>
        <taxon>Bacillati</taxon>
        <taxon>Actinomycetota</taxon>
        <taxon>Actinomycetes</taxon>
        <taxon>Micromonosporales</taxon>
        <taxon>Micromonosporaceae</taxon>
        <taxon>Plantactinospora</taxon>
    </lineage>
</organism>
<comment type="subcellular location">
    <subcellularLocation>
        <location evidence="7">Cell membrane</location>
        <topology evidence="7">Multi-pass membrane protein</topology>
    </subcellularLocation>
</comment>
<keyword evidence="10" id="KW-1185">Reference proteome</keyword>
<dbReference type="HAMAP" id="MF_01147">
    <property type="entry name" value="Lgt"/>
    <property type="match status" value="1"/>
</dbReference>
<feature type="transmembrane region" description="Helical" evidence="7">
    <location>
        <begin position="117"/>
        <end position="141"/>
    </location>
</feature>
<proteinExistence type="inferred from homology"/>
<feature type="compositionally biased region" description="Low complexity" evidence="8">
    <location>
        <begin position="386"/>
        <end position="410"/>
    </location>
</feature>
<keyword evidence="5 7" id="KW-1133">Transmembrane helix</keyword>
<keyword evidence="3 7" id="KW-0808">Transferase</keyword>
<dbReference type="EC" id="2.5.1.145" evidence="7"/>
<feature type="transmembrane region" description="Helical" evidence="7">
    <location>
        <begin position="74"/>
        <end position="97"/>
    </location>
</feature>
<keyword evidence="6 7" id="KW-0472">Membrane</keyword>
<dbReference type="Pfam" id="PF01790">
    <property type="entry name" value="LGT"/>
    <property type="match status" value="1"/>
</dbReference>
<feature type="transmembrane region" description="Helical" evidence="7">
    <location>
        <begin position="274"/>
        <end position="295"/>
    </location>
</feature>
<evidence type="ECO:0000256" key="4">
    <source>
        <dbReference type="ARBA" id="ARBA00022692"/>
    </source>
</evidence>
<keyword evidence="2 7" id="KW-1003">Cell membrane</keyword>
<evidence type="ECO:0000256" key="7">
    <source>
        <dbReference type="HAMAP-Rule" id="MF_01147"/>
    </source>
</evidence>
<evidence type="ECO:0000256" key="5">
    <source>
        <dbReference type="ARBA" id="ARBA00022989"/>
    </source>
</evidence>
<comment type="catalytic activity">
    <reaction evidence="7">
        <text>L-cysteinyl-[prolipoprotein] + a 1,2-diacyl-sn-glycero-3-phospho-(1'-sn-glycerol) = an S-1,2-diacyl-sn-glyceryl-L-cysteinyl-[prolipoprotein] + sn-glycerol 1-phosphate + H(+)</text>
        <dbReference type="Rhea" id="RHEA:56712"/>
        <dbReference type="Rhea" id="RHEA-COMP:14679"/>
        <dbReference type="Rhea" id="RHEA-COMP:14680"/>
        <dbReference type="ChEBI" id="CHEBI:15378"/>
        <dbReference type="ChEBI" id="CHEBI:29950"/>
        <dbReference type="ChEBI" id="CHEBI:57685"/>
        <dbReference type="ChEBI" id="CHEBI:64716"/>
        <dbReference type="ChEBI" id="CHEBI:140658"/>
        <dbReference type="EC" id="2.5.1.145"/>
    </reaction>
</comment>
<evidence type="ECO:0000313" key="9">
    <source>
        <dbReference type="EMBL" id="GIG89972.1"/>
    </source>
</evidence>
<feature type="transmembrane region" description="Helical" evidence="7">
    <location>
        <begin position="49"/>
        <end position="67"/>
    </location>
</feature>
<feature type="region of interest" description="Disordered" evidence="8">
    <location>
        <begin position="351"/>
        <end position="431"/>
    </location>
</feature>
<sequence>MVDNRTGVPPAGVTTVACAPVTLASLSPQAALPSPATAVWQLGPVPVRAYALCIVLGIVVACVVTELRLRRRGVAPWAVLDIAVWAVPFGIVGARIYHVITSPGAYFGEGGDPVRALYIWEGGLGVWGAIAGGAVGAWLAVRQLGLPLTAVADAAAPGLPLAQAVGRIGNWFNNELFGGPTTLPWGLEIHRMDPANPGHALRDDSGNPILEQGLFHPTFLYEALWNVGVAGLVLLLDRRFKFGRGRAFALYVMGYTAGRFWIEMMRTDEANEILGTRLNVWTAALVFLGALVYFVRVRGPQEFLVPVGGVAAPLAGGGAAGGDVSQVDVSREPAAVGIPSAYQVVTEEEFRRYRETGEVPPAPAPAGQLDPDDDSDGDDDDRTGVDGEPVPASAAASPESAGEPAGAGQPADRDGEPADAGAAPGTADRDR</sequence>
<reference evidence="9 10" key="1">
    <citation type="submission" date="2021-01" db="EMBL/GenBank/DDBJ databases">
        <title>Whole genome shotgun sequence of Plantactinospora endophytica NBRC 110450.</title>
        <authorList>
            <person name="Komaki H."/>
            <person name="Tamura T."/>
        </authorList>
    </citation>
    <scope>NUCLEOTIDE SEQUENCE [LARGE SCALE GENOMIC DNA]</scope>
    <source>
        <strain evidence="9 10">NBRC 110450</strain>
    </source>
</reference>
<feature type="compositionally biased region" description="Acidic residues" evidence="8">
    <location>
        <begin position="370"/>
        <end position="381"/>
    </location>
</feature>
<dbReference type="PANTHER" id="PTHR30589:SF0">
    <property type="entry name" value="PHOSPHATIDYLGLYCEROL--PROLIPOPROTEIN DIACYLGLYCERYL TRANSFERASE"/>
    <property type="match status" value="1"/>
</dbReference>
<feature type="binding site" evidence="7">
    <location>
        <position position="167"/>
    </location>
    <ligand>
        <name>a 1,2-diacyl-sn-glycero-3-phospho-(1'-sn-glycerol)</name>
        <dbReference type="ChEBI" id="CHEBI:64716"/>
    </ligand>
</feature>
<dbReference type="InterPro" id="IPR001640">
    <property type="entry name" value="Lgt"/>
</dbReference>
<dbReference type="PROSITE" id="PS01311">
    <property type="entry name" value="LGT"/>
    <property type="match status" value="1"/>
</dbReference>
<gene>
    <name evidence="7 9" type="primary">lgt</name>
    <name evidence="9" type="ORF">Pen02_49080</name>
</gene>
<dbReference type="NCBIfam" id="TIGR00544">
    <property type="entry name" value="lgt"/>
    <property type="match status" value="1"/>
</dbReference>
<comment type="similarity">
    <text evidence="1 7">Belongs to the Lgt family.</text>
</comment>
<protein>
    <recommendedName>
        <fullName evidence="7">Phosphatidylglycerol--prolipoprotein diacylglyceryl transferase</fullName>
        <ecNumber evidence="7">2.5.1.145</ecNumber>
    </recommendedName>
</protein>
<evidence type="ECO:0000256" key="3">
    <source>
        <dbReference type="ARBA" id="ARBA00022679"/>
    </source>
</evidence>
<comment type="pathway">
    <text evidence="7">Protein modification; lipoprotein biosynthesis (diacylglyceryl transfer).</text>
</comment>
<keyword evidence="4 7" id="KW-0812">Transmembrane</keyword>
<evidence type="ECO:0000256" key="2">
    <source>
        <dbReference type="ARBA" id="ARBA00022475"/>
    </source>
</evidence>
<dbReference type="GO" id="GO:0016740">
    <property type="term" value="F:transferase activity"/>
    <property type="evidence" value="ECO:0007669"/>
    <property type="project" value="UniProtKB-KW"/>
</dbReference>